<dbReference type="Proteomes" id="UP000244855">
    <property type="component" value="Unassembled WGS sequence"/>
</dbReference>
<gene>
    <name evidence="1" type="ORF">DM02DRAFT_227928</name>
</gene>
<organism evidence="1 2">
    <name type="scientific">Periconia macrospinosa</name>
    <dbReference type="NCBI Taxonomy" id="97972"/>
    <lineage>
        <taxon>Eukaryota</taxon>
        <taxon>Fungi</taxon>
        <taxon>Dikarya</taxon>
        <taxon>Ascomycota</taxon>
        <taxon>Pezizomycotina</taxon>
        <taxon>Dothideomycetes</taxon>
        <taxon>Pleosporomycetidae</taxon>
        <taxon>Pleosporales</taxon>
        <taxon>Massarineae</taxon>
        <taxon>Periconiaceae</taxon>
        <taxon>Periconia</taxon>
    </lineage>
</organism>
<dbReference type="EMBL" id="KZ805591">
    <property type="protein sequence ID" value="PVH93408.1"/>
    <property type="molecule type" value="Genomic_DNA"/>
</dbReference>
<name>A0A2V1D5X4_9PLEO</name>
<accession>A0A2V1D5X4</accession>
<evidence type="ECO:0000313" key="2">
    <source>
        <dbReference type="Proteomes" id="UP000244855"/>
    </source>
</evidence>
<evidence type="ECO:0008006" key="3">
    <source>
        <dbReference type="Google" id="ProtNLM"/>
    </source>
</evidence>
<dbReference type="AlphaFoldDB" id="A0A2V1D5X4"/>
<proteinExistence type="predicted"/>
<evidence type="ECO:0000313" key="1">
    <source>
        <dbReference type="EMBL" id="PVH93408.1"/>
    </source>
</evidence>
<protein>
    <recommendedName>
        <fullName evidence="3">F-box domain-containing protein</fullName>
    </recommendedName>
</protein>
<sequence>MPSLLDMPAELAEAIGLELLASDAPLEDIFNKVCILNSKAREIYQKMLFYDISLCDSNQMRRLARAIITNPSLAKEVKRMEVTFAPNSPTDRAYEEIFAKARTFEFFSRRWEMLLNKTSPFALCGLLIALLPQLTELKVTTQRMELVTGEDGWEDDQWCFGQSSPYDSRAMASAEDFFGAAALSCPEKISLPKKLRTWRSIGMVPFFVFQFWALETLEFDVGPWMENLRIDRHDIVPSHGLAFDTIKNLIIKSDAVRFSEDRHYYGDPHIRYLLEKLVQLQSIKFVIRQRGSQGKDNIKFTLLAKELTGPASSLIVELLPSLWHVPRADIQAAKELPNLCLTKHVELPEAMLVNSESELNYAPDTLFDEPRSATVFQMETLKITNATKDSSQLLLAILNHRSSRFSRLTHLVISYRHDGIKGAENRKMHSGLCMQLENTGLKVTQVFDVEPDWWDYFYNG</sequence>
<keyword evidence="2" id="KW-1185">Reference proteome</keyword>
<reference evidence="1 2" key="1">
    <citation type="journal article" date="2018" name="Sci. Rep.">
        <title>Comparative genomics provides insights into the lifestyle and reveals functional heterogeneity of dark septate endophytic fungi.</title>
        <authorList>
            <person name="Knapp D.G."/>
            <person name="Nemeth J.B."/>
            <person name="Barry K."/>
            <person name="Hainaut M."/>
            <person name="Henrissat B."/>
            <person name="Johnson J."/>
            <person name="Kuo A."/>
            <person name="Lim J.H.P."/>
            <person name="Lipzen A."/>
            <person name="Nolan M."/>
            <person name="Ohm R.A."/>
            <person name="Tamas L."/>
            <person name="Grigoriev I.V."/>
            <person name="Spatafora J.W."/>
            <person name="Nagy L.G."/>
            <person name="Kovacs G.M."/>
        </authorList>
    </citation>
    <scope>NUCLEOTIDE SEQUENCE [LARGE SCALE GENOMIC DNA]</scope>
    <source>
        <strain evidence="1 2">DSE2036</strain>
    </source>
</reference>